<feature type="transmembrane region" description="Helical" evidence="2">
    <location>
        <begin position="6"/>
        <end position="27"/>
    </location>
</feature>
<dbReference type="EMBL" id="CAJOBC010000266">
    <property type="protein sequence ID" value="CAF3562843.1"/>
    <property type="molecule type" value="Genomic_DNA"/>
</dbReference>
<protein>
    <submittedName>
        <fullName evidence="3">Uncharacterized protein</fullName>
    </submittedName>
</protein>
<evidence type="ECO:0000313" key="4">
    <source>
        <dbReference type="EMBL" id="CAF3562843.1"/>
    </source>
</evidence>
<gene>
    <name evidence="3" type="ORF">GPM918_LOCUS2398</name>
    <name evidence="4" type="ORF">SRO942_LOCUS2398</name>
</gene>
<keyword evidence="2" id="KW-0472">Membrane</keyword>
<keyword evidence="5" id="KW-1185">Reference proteome</keyword>
<comment type="caution">
    <text evidence="3">The sequence shown here is derived from an EMBL/GenBank/DDBJ whole genome shotgun (WGS) entry which is preliminary data.</text>
</comment>
<keyword evidence="2" id="KW-1133">Transmembrane helix</keyword>
<evidence type="ECO:0000313" key="3">
    <source>
        <dbReference type="EMBL" id="CAF0779799.1"/>
    </source>
</evidence>
<proteinExistence type="predicted"/>
<dbReference type="Proteomes" id="UP000663829">
    <property type="component" value="Unassembled WGS sequence"/>
</dbReference>
<dbReference type="OrthoDB" id="10011647at2759"/>
<reference evidence="3" key="1">
    <citation type="submission" date="2021-02" db="EMBL/GenBank/DDBJ databases">
        <authorList>
            <person name="Nowell W R."/>
        </authorList>
    </citation>
    <scope>NUCLEOTIDE SEQUENCE</scope>
</reference>
<evidence type="ECO:0000256" key="2">
    <source>
        <dbReference type="SAM" id="Phobius"/>
    </source>
</evidence>
<feature type="region of interest" description="Disordered" evidence="1">
    <location>
        <begin position="48"/>
        <end position="86"/>
    </location>
</feature>
<name>A0A813RG16_9BILA</name>
<feature type="compositionally biased region" description="Polar residues" evidence="1">
    <location>
        <begin position="61"/>
        <end position="82"/>
    </location>
</feature>
<dbReference type="Proteomes" id="UP000681722">
    <property type="component" value="Unassembled WGS sequence"/>
</dbReference>
<keyword evidence="2" id="KW-0812">Transmembrane</keyword>
<dbReference type="EMBL" id="CAJNOQ010000266">
    <property type="protein sequence ID" value="CAF0779799.1"/>
    <property type="molecule type" value="Genomic_DNA"/>
</dbReference>
<organism evidence="3 5">
    <name type="scientific">Didymodactylos carnosus</name>
    <dbReference type="NCBI Taxonomy" id="1234261"/>
    <lineage>
        <taxon>Eukaryota</taxon>
        <taxon>Metazoa</taxon>
        <taxon>Spiralia</taxon>
        <taxon>Gnathifera</taxon>
        <taxon>Rotifera</taxon>
        <taxon>Eurotatoria</taxon>
        <taxon>Bdelloidea</taxon>
        <taxon>Philodinida</taxon>
        <taxon>Philodinidae</taxon>
        <taxon>Didymodactylos</taxon>
    </lineage>
</organism>
<sequence>MVNKLAIILGIGIPGIFILIGLIGYLIKFFVKRCRKKAWIEITSAPKLSSKKAGTDREPLQRTNGSLENSMASQTPSEQQDSIPKHIVIPMDRSDLTPAQLQQQRDQDHTLGDITRARLNRKKEEELQNRQSINPSPADGIQNAIAETMKEFDASV</sequence>
<feature type="region of interest" description="Disordered" evidence="1">
    <location>
        <begin position="119"/>
        <end position="140"/>
    </location>
</feature>
<dbReference type="AlphaFoldDB" id="A0A813RG16"/>
<evidence type="ECO:0000313" key="5">
    <source>
        <dbReference type="Proteomes" id="UP000663829"/>
    </source>
</evidence>
<accession>A0A813RG16</accession>
<evidence type="ECO:0000256" key="1">
    <source>
        <dbReference type="SAM" id="MobiDB-lite"/>
    </source>
</evidence>